<feature type="signal peptide" evidence="1">
    <location>
        <begin position="1"/>
        <end position="19"/>
    </location>
</feature>
<evidence type="ECO:0008006" key="4">
    <source>
        <dbReference type="Google" id="ProtNLM"/>
    </source>
</evidence>
<dbReference type="RefSeq" id="WP_268807773.1">
    <property type="nucleotide sequence ID" value="NZ_CYSF01000007.1"/>
</dbReference>
<evidence type="ECO:0000256" key="1">
    <source>
        <dbReference type="SAM" id="SignalP"/>
    </source>
</evidence>
<evidence type="ECO:0000313" key="2">
    <source>
        <dbReference type="EMBL" id="CUH84555.1"/>
    </source>
</evidence>
<sequence>MFKKLSMITVIASVMVLSACSSGPLPVRDGPQTKNPVYGKW</sequence>
<organism evidence="2 3">
    <name type="scientific">Thalassovita mediterranea</name>
    <dbReference type="NCBI Taxonomy" id="340021"/>
    <lineage>
        <taxon>Bacteria</taxon>
        <taxon>Pseudomonadati</taxon>
        <taxon>Pseudomonadota</taxon>
        <taxon>Alphaproteobacteria</taxon>
        <taxon>Rhodobacterales</taxon>
        <taxon>Roseobacteraceae</taxon>
        <taxon>Thalassovita</taxon>
    </lineage>
</organism>
<evidence type="ECO:0000313" key="3">
    <source>
        <dbReference type="Proteomes" id="UP000051681"/>
    </source>
</evidence>
<name>A0A0N7M1X9_9RHOB</name>
<dbReference type="Proteomes" id="UP000051681">
    <property type="component" value="Unassembled WGS sequence"/>
</dbReference>
<keyword evidence="3" id="KW-1185">Reference proteome</keyword>
<reference evidence="2 3" key="1">
    <citation type="submission" date="2015-09" db="EMBL/GenBank/DDBJ databases">
        <authorList>
            <consortium name="Swine Surveillance"/>
        </authorList>
    </citation>
    <scope>NUCLEOTIDE SEQUENCE [LARGE SCALE GENOMIC DNA]</scope>
    <source>
        <strain evidence="2 3">CECT 8383</strain>
    </source>
</reference>
<dbReference type="PROSITE" id="PS51257">
    <property type="entry name" value="PROKAR_LIPOPROTEIN"/>
    <property type="match status" value="1"/>
</dbReference>
<gene>
    <name evidence="2" type="ORF">TM5383_01766</name>
</gene>
<accession>A0A0N7M1X9</accession>
<dbReference type="AlphaFoldDB" id="A0A0N7M1X9"/>
<keyword evidence="1" id="KW-0732">Signal</keyword>
<feature type="chain" id="PRO_5006015793" description="Small periplasmic lipoprotein" evidence="1">
    <location>
        <begin position="20"/>
        <end position="41"/>
    </location>
</feature>
<proteinExistence type="predicted"/>
<dbReference type="STRING" id="340021.TM5383_01766"/>
<protein>
    <recommendedName>
        <fullName evidence="4">Small periplasmic lipoprotein</fullName>
    </recommendedName>
</protein>
<dbReference type="EMBL" id="CYSF01000007">
    <property type="protein sequence ID" value="CUH84555.1"/>
    <property type="molecule type" value="Genomic_DNA"/>
</dbReference>